<dbReference type="EMBL" id="JAULBC010000006">
    <property type="protein sequence ID" value="MEX6689404.1"/>
    <property type="molecule type" value="Genomic_DNA"/>
</dbReference>
<reference evidence="1 2" key="1">
    <citation type="submission" date="2023-07" db="EMBL/GenBank/DDBJ databases">
        <authorList>
            <person name="Lian W.-H."/>
        </authorList>
    </citation>
    <scope>NUCLEOTIDE SEQUENCE [LARGE SCALE GENOMIC DNA]</scope>
    <source>
        <strain evidence="1 2">SYSU DXS3180</strain>
    </source>
</reference>
<sequence>MIKQLLNKEALNVYFDNDYGIALSVLKIFIDEILPETYSLLSVTGEDDVMQIVHKIKPSYRMIGLRSFAGALETIEENCDKGNYGKVKGMIGDFMSELNSVKPLILDEFTHLSKLYK</sequence>
<gene>
    <name evidence="1" type="ORF">QTN47_17980</name>
</gene>
<accession>A0ABV3ZLQ9</accession>
<comment type="caution">
    <text evidence="1">The sequence shown here is derived from an EMBL/GenBank/DDBJ whole genome shotgun (WGS) entry which is preliminary data.</text>
</comment>
<evidence type="ECO:0008006" key="3">
    <source>
        <dbReference type="Google" id="ProtNLM"/>
    </source>
</evidence>
<organism evidence="1 2">
    <name type="scientific">Danxiaibacter flavus</name>
    <dbReference type="NCBI Taxonomy" id="3049108"/>
    <lineage>
        <taxon>Bacteria</taxon>
        <taxon>Pseudomonadati</taxon>
        <taxon>Bacteroidota</taxon>
        <taxon>Chitinophagia</taxon>
        <taxon>Chitinophagales</taxon>
        <taxon>Chitinophagaceae</taxon>
        <taxon>Danxiaibacter</taxon>
    </lineage>
</organism>
<protein>
    <recommendedName>
        <fullName evidence="3">HPt domain-containing protein</fullName>
    </recommendedName>
</protein>
<dbReference type="InterPro" id="IPR036641">
    <property type="entry name" value="HPT_dom_sf"/>
</dbReference>
<evidence type="ECO:0000313" key="2">
    <source>
        <dbReference type="Proteomes" id="UP001560573"/>
    </source>
</evidence>
<keyword evidence="2" id="KW-1185">Reference proteome</keyword>
<proteinExistence type="predicted"/>
<name>A0ABV3ZLQ9_9BACT</name>
<dbReference type="RefSeq" id="WP_369330811.1">
    <property type="nucleotide sequence ID" value="NZ_JAULBC010000006.1"/>
</dbReference>
<evidence type="ECO:0000313" key="1">
    <source>
        <dbReference type="EMBL" id="MEX6689404.1"/>
    </source>
</evidence>
<dbReference type="Proteomes" id="UP001560573">
    <property type="component" value="Unassembled WGS sequence"/>
</dbReference>
<dbReference type="SUPFAM" id="SSF47226">
    <property type="entry name" value="Histidine-containing phosphotransfer domain, HPT domain"/>
    <property type="match status" value="1"/>
</dbReference>
<dbReference type="Gene3D" id="1.20.120.160">
    <property type="entry name" value="HPT domain"/>
    <property type="match status" value="1"/>
</dbReference>